<dbReference type="Gene3D" id="2.20.200.10">
    <property type="entry name" value="Outer membrane efflux proteins (OEP)"/>
    <property type="match status" value="1"/>
</dbReference>
<dbReference type="PANTHER" id="PTHR30203:SF33">
    <property type="entry name" value="BLR4455 PROTEIN"/>
    <property type="match status" value="1"/>
</dbReference>
<keyword evidence="2" id="KW-0449">Lipoprotein</keyword>
<dbReference type="PANTHER" id="PTHR30203">
    <property type="entry name" value="OUTER MEMBRANE CATION EFFLUX PROTEIN"/>
    <property type="match status" value="1"/>
</dbReference>
<dbReference type="AlphaFoldDB" id="A0A432LYG7"/>
<evidence type="ECO:0000313" key="3">
    <source>
        <dbReference type="EMBL" id="RUL66362.1"/>
    </source>
</evidence>
<keyword evidence="4" id="KW-1185">Reference proteome</keyword>
<keyword evidence="2" id="KW-0812">Transmembrane</keyword>
<dbReference type="Proteomes" id="UP000267077">
    <property type="component" value="Unassembled WGS sequence"/>
</dbReference>
<evidence type="ECO:0000256" key="2">
    <source>
        <dbReference type="RuleBase" id="RU362097"/>
    </source>
</evidence>
<keyword evidence="2" id="KW-0732">Signal</keyword>
<dbReference type="GO" id="GO:0009279">
    <property type="term" value="C:cell outer membrane"/>
    <property type="evidence" value="ECO:0007669"/>
    <property type="project" value="UniProtKB-SubCell"/>
</dbReference>
<name>A0A432LYG7_9GAMM</name>
<dbReference type="GO" id="GO:0015562">
    <property type="term" value="F:efflux transmembrane transporter activity"/>
    <property type="evidence" value="ECO:0007669"/>
    <property type="project" value="InterPro"/>
</dbReference>
<dbReference type="InterPro" id="IPR010131">
    <property type="entry name" value="MdtP/NodT-like"/>
</dbReference>
<feature type="signal peptide" evidence="2">
    <location>
        <begin position="1"/>
        <end position="21"/>
    </location>
</feature>
<accession>A0A432LYG7</accession>
<protein>
    <submittedName>
        <fullName evidence="3">Efflux transporter outer membrane subunit</fullName>
    </submittedName>
</protein>
<comment type="similarity">
    <text evidence="1 2">Belongs to the outer membrane factor (OMF) (TC 1.B.17) family.</text>
</comment>
<keyword evidence="2" id="KW-1134">Transmembrane beta strand</keyword>
<feature type="chain" id="PRO_5018811925" evidence="2">
    <location>
        <begin position="22"/>
        <end position="489"/>
    </location>
</feature>
<keyword evidence="2" id="KW-0564">Palmitate</keyword>
<dbReference type="RefSeq" id="WP_126672988.1">
    <property type="nucleotide sequence ID" value="NZ_RYZR01000003.1"/>
</dbReference>
<dbReference type="OrthoDB" id="9770517at2"/>
<gene>
    <name evidence="3" type="ORF">EKH79_06720</name>
</gene>
<comment type="caution">
    <text evidence="3">The sequence shown here is derived from an EMBL/GenBank/DDBJ whole genome shotgun (WGS) entry which is preliminary data.</text>
</comment>
<organism evidence="3 4">
    <name type="scientific">Dyella dinghuensis</name>
    <dbReference type="NCBI Taxonomy" id="1920169"/>
    <lineage>
        <taxon>Bacteria</taxon>
        <taxon>Pseudomonadati</taxon>
        <taxon>Pseudomonadota</taxon>
        <taxon>Gammaproteobacteria</taxon>
        <taxon>Lysobacterales</taxon>
        <taxon>Rhodanobacteraceae</taxon>
        <taxon>Dyella</taxon>
    </lineage>
</organism>
<dbReference type="SUPFAM" id="SSF56954">
    <property type="entry name" value="Outer membrane efflux proteins (OEP)"/>
    <property type="match status" value="1"/>
</dbReference>
<dbReference type="EMBL" id="RYZR01000003">
    <property type="protein sequence ID" value="RUL66362.1"/>
    <property type="molecule type" value="Genomic_DNA"/>
</dbReference>
<evidence type="ECO:0000256" key="1">
    <source>
        <dbReference type="ARBA" id="ARBA00007613"/>
    </source>
</evidence>
<dbReference type="PROSITE" id="PS51257">
    <property type="entry name" value="PROKAR_LIPOPROTEIN"/>
    <property type="match status" value="1"/>
</dbReference>
<dbReference type="InterPro" id="IPR003423">
    <property type="entry name" value="OMP_efflux"/>
</dbReference>
<evidence type="ECO:0000313" key="4">
    <source>
        <dbReference type="Proteomes" id="UP000267077"/>
    </source>
</evidence>
<comment type="subcellular location">
    <subcellularLocation>
        <location evidence="2">Cell outer membrane</location>
        <topology evidence="2">Lipid-anchor</topology>
    </subcellularLocation>
</comment>
<keyword evidence="2" id="KW-0472">Membrane</keyword>
<sequence>MKLIGSISLRCVARTVILASATSVLLSACMVGPDFERPAAPVSQHYDAQAEQELSTSNTAAGAQHIDLGKSIDGDWWSTLGSPKLDGVMHKAIAGNFDLEAADATIAQANEAVTAAAGGLKPQVGFGAQGGRQRAIEGASVSTSNFYAVGPQVSFDFDIFGGTKRSVEEKSALAELQQHRFDAAYLTVTGDVASEALLLASARAQIDAVNVLIADDQKNLELVRTAHQYGKATQVDIALATTQLAQDQTLLPPLAQQRDVARHALSILVGKSPGEWTAPNFDLSDFALPGDVPISLPSELARNRPDILEAEAQLHASSAAIGVATADMYPHLKLSASLTQAGPGIGTLWGVAAGLTGPIYEGGTLKANRRASIDGYNASFADYQQTVIKSLGQVADVLQAINHDSEEYAAQQRALSAAQTSLQLNRQGYQVGEIGVLDVLDAERGYQRALIGQIQAKTARYLDTVQLSIALGGNSHDAFEQRVAYREKP</sequence>
<dbReference type="Gene3D" id="1.20.1600.10">
    <property type="entry name" value="Outer membrane efflux proteins (OEP)"/>
    <property type="match status" value="1"/>
</dbReference>
<dbReference type="Pfam" id="PF02321">
    <property type="entry name" value="OEP"/>
    <property type="match status" value="2"/>
</dbReference>
<proteinExistence type="inferred from homology"/>
<reference evidence="3 4" key="1">
    <citation type="submission" date="2018-12" db="EMBL/GenBank/DDBJ databases">
        <title>Dyella dinghuensis sp. nov. DHOA06 and Dyella choica sp. nov. 4M-K27, isolated from forest soil.</title>
        <authorList>
            <person name="Qiu L.-H."/>
            <person name="Gao Z.-H."/>
        </authorList>
    </citation>
    <scope>NUCLEOTIDE SEQUENCE [LARGE SCALE GENOMIC DNA]</scope>
    <source>
        <strain evidence="3 4">DHOA06</strain>
    </source>
</reference>
<dbReference type="NCBIfam" id="TIGR01845">
    <property type="entry name" value="outer_NodT"/>
    <property type="match status" value="1"/>
</dbReference>